<gene>
    <name evidence="4" type="ORF">tinsulaeT_09830</name>
</gene>
<keyword evidence="4" id="KW-0378">Hydrolase</keyword>
<dbReference type="SUPFAM" id="SSF53187">
    <property type="entry name" value="Zn-dependent exopeptidases"/>
    <property type="match status" value="1"/>
</dbReference>
<dbReference type="CDD" id="cd05644">
    <property type="entry name" value="M28_like"/>
    <property type="match status" value="1"/>
</dbReference>
<dbReference type="Proteomes" id="UP001157186">
    <property type="component" value="Unassembled WGS sequence"/>
</dbReference>
<dbReference type="InterPro" id="IPR012353">
    <property type="entry name" value="UCP015244"/>
</dbReference>
<dbReference type="InterPro" id="IPR032610">
    <property type="entry name" value="DUF2172"/>
</dbReference>
<dbReference type="RefSeq" id="WP_284243515.1">
    <property type="nucleotide sequence ID" value="NZ_BSST01000001.1"/>
</dbReference>
<sequence length="429" mass="48735">MLDIGQEIFQLCQRLYPICRSITGNGVRETLSILKEYLPELSIHEVPTGTQCFDWQIPKEWNINDAYVIDPNGNKIISFKQSNLHVVGYSTPVNQKITLEALQPHLFSLPEQPNAIPYITSYYKEQWGFCLTESQRKELTDGIYHVYIDSNLTNGSLTYGELIIPGETSEEIFLSTYICHPSMANNELSGPAVTTFLAQWIKALSNRKYTYRIIFIPETIGSIAYLSKNLAKMKKNIVAGFNITCVGDDRAYSYLPSRKGNTLADRAAIHTLNHQVECFDRYSFLDRGSDERQYCSPGIDLPICSVMRSKYGCYPEYHTSLDNLSLISKEGLHGGYNTIKHAILAIEINEKYVTSILCEPQMGRRDLYPTTSTKSLDLEVKNMMDTITYCDGEADLLEIADQLNLPIWDVDQICQTLLSHHIIKKKTDT</sequence>
<dbReference type="Pfam" id="PF16221">
    <property type="entry name" value="HTH_47"/>
    <property type="match status" value="1"/>
</dbReference>
<evidence type="ECO:0000259" key="2">
    <source>
        <dbReference type="Pfam" id="PF16221"/>
    </source>
</evidence>
<evidence type="ECO:0000259" key="1">
    <source>
        <dbReference type="Pfam" id="PF09940"/>
    </source>
</evidence>
<reference evidence="4 5" key="1">
    <citation type="submission" date="2023-03" db="EMBL/GenBank/DDBJ databases">
        <title>Draft genome sequence of Thalassotalea insulae KCTC 62186T.</title>
        <authorList>
            <person name="Sawabe T."/>
        </authorList>
    </citation>
    <scope>NUCLEOTIDE SEQUENCE [LARGE SCALE GENOMIC DNA]</scope>
    <source>
        <strain evidence="4 5">KCTC 62186</strain>
    </source>
</reference>
<keyword evidence="5" id="KW-1185">Reference proteome</keyword>
<dbReference type="Gene3D" id="1.10.10.10">
    <property type="entry name" value="Winged helix-like DNA-binding domain superfamily/Winged helix DNA-binding domain"/>
    <property type="match status" value="1"/>
</dbReference>
<feature type="domain" description="DUF2172" evidence="1">
    <location>
        <begin position="60"/>
        <end position="150"/>
    </location>
</feature>
<comment type="caution">
    <text evidence="4">The sequence shown here is derived from an EMBL/GenBank/DDBJ whole genome shotgun (WGS) entry which is preliminary data.</text>
</comment>
<feature type="domain" description="UCP01524 winged helix-turn-helix" evidence="2">
    <location>
        <begin position="354"/>
        <end position="424"/>
    </location>
</feature>
<dbReference type="EMBL" id="BSST01000001">
    <property type="protein sequence ID" value="GLX77643.1"/>
    <property type="molecule type" value="Genomic_DNA"/>
</dbReference>
<dbReference type="Pfam" id="PF16254">
    <property type="entry name" value="DUF4910"/>
    <property type="match status" value="1"/>
</dbReference>
<protein>
    <submittedName>
        <fullName evidence="4">Aminopeptidase</fullName>
    </submittedName>
</protein>
<organism evidence="4 5">
    <name type="scientific">Thalassotalea insulae</name>
    <dbReference type="NCBI Taxonomy" id="2056778"/>
    <lineage>
        <taxon>Bacteria</taxon>
        <taxon>Pseudomonadati</taxon>
        <taxon>Pseudomonadota</taxon>
        <taxon>Gammaproteobacteria</taxon>
        <taxon>Alteromonadales</taxon>
        <taxon>Colwelliaceae</taxon>
        <taxon>Thalassotalea</taxon>
    </lineage>
</organism>
<dbReference type="GO" id="GO:0004177">
    <property type="term" value="F:aminopeptidase activity"/>
    <property type="evidence" value="ECO:0007669"/>
    <property type="project" value="UniProtKB-KW"/>
</dbReference>
<dbReference type="InterPro" id="IPR032622">
    <property type="entry name" value="UCP01524_HTH"/>
</dbReference>
<evidence type="ECO:0000259" key="3">
    <source>
        <dbReference type="Pfam" id="PF16254"/>
    </source>
</evidence>
<name>A0ABQ6GNT7_9GAMM</name>
<keyword evidence="4" id="KW-0645">Protease</keyword>
<dbReference type="Pfam" id="PF09940">
    <property type="entry name" value="DUF2172"/>
    <property type="match status" value="1"/>
</dbReference>
<dbReference type="Gene3D" id="3.40.630.10">
    <property type="entry name" value="Zn peptidases"/>
    <property type="match status" value="1"/>
</dbReference>
<keyword evidence="4" id="KW-0031">Aminopeptidase</keyword>
<dbReference type="Gene3D" id="3.50.30.90">
    <property type="match status" value="1"/>
</dbReference>
<proteinExistence type="predicted"/>
<accession>A0ABQ6GNT7</accession>
<dbReference type="InterPro" id="IPR032589">
    <property type="entry name" value="DUF4910"/>
</dbReference>
<evidence type="ECO:0000313" key="4">
    <source>
        <dbReference type="EMBL" id="GLX77643.1"/>
    </source>
</evidence>
<evidence type="ECO:0000313" key="5">
    <source>
        <dbReference type="Proteomes" id="UP001157186"/>
    </source>
</evidence>
<dbReference type="PIRSF" id="PIRSF015244">
    <property type="entry name" value="UCP015244"/>
    <property type="match status" value="1"/>
</dbReference>
<dbReference type="InterPro" id="IPR036388">
    <property type="entry name" value="WH-like_DNA-bd_sf"/>
</dbReference>
<feature type="domain" description="DUF4910" evidence="3">
    <location>
        <begin position="9"/>
        <end position="349"/>
    </location>
</feature>